<dbReference type="SUPFAM" id="SSF56645">
    <property type="entry name" value="Acyl-CoA dehydrogenase NM domain-like"/>
    <property type="match status" value="1"/>
</dbReference>
<evidence type="ECO:0000259" key="4">
    <source>
        <dbReference type="Pfam" id="PF08028"/>
    </source>
</evidence>
<dbReference type="InterPro" id="IPR013107">
    <property type="entry name" value="Acyl-CoA_DH_C"/>
</dbReference>
<dbReference type="PANTHER" id="PTHR43884">
    <property type="entry name" value="ACYL-COA DEHYDROGENASE"/>
    <property type="match status" value="1"/>
</dbReference>
<dbReference type="PIRSF" id="PIRSF016578">
    <property type="entry name" value="HsaA"/>
    <property type="match status" value="1"/>
</dbReference>
<dbReference type="RefSeq" id="WP_184832777.1">
    <property type="nucleotide sequence ID" value="NZ_JACHMN010000001.1"/>
</dbReference>
<dbReference type="Gene3D" id="1.10.540.10">
    <property type="entry name" value="Acyl-CoA dehydrogenase/oxidase, N-terminal domain"/>
    <property type="match status" value="1"/>
</dbReference>
<dbReference type="AlphaFoldDB" id="A0A841BF42"/>
<comment type="caution">
    <text evidence="5">The sequence shown here is derived from an EMBL/GenBank/DDBJ whole genome shotgun (WGS) entry which is preliminary data.</text>
</comment>
<protein>
    <submittedName>
        <fullName evidence="5">Alkylation response protein AidB-like acyl-CoA dehydrogenase</fullName>
    </submittedName>
</protein>
<organism evidence="5 6">
    <name type="scientific">Allocatelliglobosispora scoriae</name>
    <dbReference type="NCBI Taxonomy" id="643052"/>
    <lineage>
        <taxon>Bacteria</taxon>
        <taxon>Bacillati</taxon>
        <taxon>Actinomycetota</taxon>
        <taxon>Actinomycetes</taxon>
        <taxon>Micromonosporales</taxon>
        <taxon>Micromonosporaceae</taxon>
        <taxon>Allocatelliglobosispora</taxon>
    </lineage>
</organism>
<dbReference type="Pfam" id="PF08028">
    <property type="entry name" value="Acyl-CoA_dh_2"/>
    <property type="match status" value="1"/>
</dbReference>
<dbReference type="Gene3D" id="2.40.110.10">
    <property type="entry name" value="Butyryl-CoA Dehydrogenase, subunit A, domain 2"/>
    <property type="match status" value="1"/>
</dbReference>
<dbReference type="Pfam" id="PF02771">
    <property type="entry name" value="Acyl-CoA_dh_N"/>
    <property type="match status" value="1"/>
</dbReference>
<sequence length="384" mass="39781">MSNLHLDLLRDLTVLASAITEAAPQIERDRAVPDLLIDKLAATGVFRLAAPRVAGGLEADPVTMLEAFEELGRADGSTGWCAMIGAATSVVLGYLDTGVAAELLDDPRFVIAGVAAASGRARAVTGGYRVTGRWAFASGCRQATHLVGGCLVMDGDAVATTPTGAPQVVHVVVPTGDTTIHDTWTAAGLCGTGSHDFEAVDVFVPATHTFSLTRPPTGALYAFPVLSLLAMGIGAVSLGIARASLDEFGRLADAKVNPLSGLALAAKPSARSAYAEAAALHAAARAFLHDEVRRCWDLAEAGQTVTLERRARLRLAITTATTMSAQAVGLLYRAGGGSVAYLSSPLQRHFRDVNVATQHALVNSDSLELAGAVLLAQDVPTARL</sequence>
<dbReference type="InterPro" id="IPR036250">
    <property type="entry name" value="AcylCo_DH-like_C"/>
</dbReference>
<proteinExistence type="predicted"/>
<gene>
    <name evidence="5" type="ORF">F4553_001086</name>
</gene>
<name>A0A841BF42_9ACTN</name>
<evidence type="ECO:0000256" key="2">
    <source>
        <dbReference type="SAM" id="Phobius"/>
    </source>
</evidence>
<dbReference type="Proteomes" id="UP000587527">
    <property type="component" value="Unassembled WGS sequence"/>
</dbReference>
<dbReference type="InterPro" id="IPR009100">
    <property type="entry name" value="AcylCoA_DH/oxidase_NM_dom_sf"/>
</dbReference>
<dbReference type="EMBL" id="JACHMN010000001">
    <property type="protein sequence ID" value="MBB5867707.1"/>
    <property type="molecule type" value="Genomic_DNA"/>
</dbReference>
<evidence type="ECO:0000256" key="1">
    <source>
        <dbReference type="ARBA" id="ARBA00023002"/>
    </source>
</evidence>
<keyword evidence="2" id="KW-0812">Transmembrane</keyword>
<feature type="domain" description="Acyl-CoA dehydrogenase/oxidase N-terminal" evidence="3">
    <location>
        <begin position="16"/>
        <end position="92"/>
    </location>
</feature>
<keyword evidence="2" id="KW-1133">Transmembrane helix</keyword>
<keyword evidence="2" id="KW-0472">Membrane</keyword>
<dbReference type="GO" id="GO:0050660">
    <property type="term" value="F:flavin adenine dinucleotide binding"/>
    <property type="evidence" value="ECO:0007669"/>
    <property type="project" value="InterPro"/>
</dbReference>
<feature type="domain" description="Acyl-CoA dehydrogenase C-terminal" evidence="4">
    <location>
        <begin position="232"/>
        <end position="363"/>
    </location>
</feature>
<dbReference type="GO" id="GO:0003995">
    <property type="term" value="F:acyl-CoA dehydrogenase activity"/>
    <property type="evidence" value="ECO:0007669"/>
    <property type="project" value="TreeGrafter"/>
</dbReference>
<dbReference type="Gene3D" id="1.20.140.10">
    <property type="entry name" value="Butyryl-CoA Dehydrogenase, subunit A, domain 3"/>
    <property type="match status" value="1"/>
</dbReference>
<reference evidence="5 6" key="1">
    <citation type="submission" date="2020-08" db="EMBL/GenBank/DDBJ databases">
        <title>Sequencing the genomes of 1000 actinobacteria strains.</title>
        <authorList>
            <person name="Klenk H.-P."/>
        </authorList>
    </citation>
    <scope>NUCLEOTIDE SEQUENCE [LARGE SCALE GENOMIC DNA]</scope>
    <source>
        <strain evidence="5 6">DSM 45362</strain>
    </source>
</reference>
<evidence type="ECO:0000259" key="3">
    <source>
        <dbReference type="Pfam" id="PF02771"/>
    </source>
</evidence>
<dbReference type="SUPFAM" id="SSF47203">
    <property type="entry name" value="Acyl-CoA dehydrogenase C-terminal domain-like"/>
    <property type="match status" value="1"/>
</dbReference>
<evidence type="ECO:0000313" key="5">
    <source>
        <dbReference type="EMBL" id="MBB5867707.1"/>
    </source>
</evidence>
<dbReference type="PANTHER" id="PTHR43884:SF12">
    <property type="entry name" value="ISOVALERYL-COA DEHYDROGENASE, MITOCHONDRIAL-RELATED"/>
    <property type="match status" value="1"/>
</dbReference>
<dbReference type="InterPro" id="IPR037069">
    <property type="entry name" value="AcylCoA_DH/ox_N_sf"/>
</dbReference>
<feature type="transmembrane region" description="Helical" evidence="2">
    <location>
        <begin position="219"/>
        <end position="241"/>
    </location>
</feature>
<dbReference type="InterPro" id="IPR046373">
    <property type="entry name" value="Acyl-CoA_Oxase/DH_mid-dom_sf"/>
</dbReference>
<keyword evidence="1" id="KW-0560">Oxidoreductase</keyword>
<keyword evidence="6" id="KW-1185">Reference proteome</keyword>
<evidence type="ECO:0000313" key="6">
    <source>
        <dbReference type="Proteomes" id="UP000587527"/>
    </source>
</evidence>
<accession>A0A841BF42</accession>
<dbReference type="InterPro" id="IPR013786">
    <property type="entry name" value="AcylCoA_DH/ox_N"/>
</dbReference>